<accession>A0ABQ9GLB5</accession>
<dbReference type="InterPro" id="IPR017853">
    <property type="entry name" value="GH"/>
</dbReference>
<dbReference type="Gene3D" id="3.30.379.10">
    <property type="entry name" value="Chitobiase/beta-hexosaminidase domain 2-like"/>
    <property type="match status" value="1"/>
</dbReference>
<keyword evidence="11" id="KW-1185">Reference proteome</keyword>
<sequence>MAVCRKVMPCWWLLLLAGVRFARAVDTFGPLVKATEGEVWPRPHSQITYDAYMLINPSNFTFSVKEEETSWLPDYVRRVSLLCQVSNKTCGILEEAVRRYSDSVYRYVPSRGGDLRKTNVGHLDTLSVLVTSSCEEYPYLGMDEEYELKINNVTAVLTSKTVWGALRGLETFSQLLYIDHNKEVRINSTAISDQPRFPHRGLLLDTSRHYMPLSVIREMLDGMEMNKMNVFHWHIVDSQSFPYQSRVFPDLRYVHGAFVVARKSSVGRCRQTLKEPVVYTELRPYDLYINKLCTFLNYLPVMVMSSLVKCLFCVCPVCNDLKFNFKLNVLLCLSEKGAYDPETHIYTHDDIKNITEYARLRGIRVMPEFDTPGHTLSWGPGQPDLLTPCYSFVTGKPDGTYGPINPSLESTYTFIEKLFQEVVALFPDSYLHLGGDEVSFVCWRTNPNVTSFMMENGISNYAGLEQYYMQRVVNITSYLNASSVVWQEVFDNGVTIPDSTVVHVWTGSQAEELSKASARLHLAQSIYRMEHSCLECSKYFSSISFPERCPERAVWVLQVTAAGHRALLSACWYLGRLESGGDWRKFYECEPTQFYGTDEQKQRVMGGEACMWGEVVDESNVVARVWPRASATAEKLWSSAGADTEDGASRRLEEHYCRMRRRGVGAQPPNGPGYCR</sequence>
<evidence type="ECO:0000259" key="8">
    <source>
        <dbReference type="Pfam" id="PF00728"/>
    </source>
</evidence>
<dbReference type="Pfam" id="PF00728">
    <property type="entry name" value="Glyco_hydro_20"/>
    <property type="match status" value="2"/>
</dbReference>
<dbReference type="InterPro" id="IPR029019">
    <property type="entry name" value="HEX_eukaryotic_N"/>
</dbReference>
<dbReference type="PIRSF" id="PIRSF001093">
    <property type="entry name" value="B-hxosamndse_ab_euk"/>
    <property type="match status" value="1"/>
</dbReference>
<dbReference type="InterPro" id="IPR025705">
    <property type="entry name" value="Beta_hexosaminidase_sua/sub"/>
</dbReference>
<dbReference type="Gene3D" id="3.20.20.80">
    <property type="entry name" value="Glycosidases"/>
    <property type="match status" value="2"/>
</dbReference>
<protein>
    <recommendedName>
        <fullName evidence="6">Beta-hexosaminidase</fullName>
        <ecNumber evidence="6">3.2.1.52</ecNumber>
    </recommendedName>
</protein>
<evidence type="ECO:0000256" key="5">
    <source>
        <dbReference type="ARBA" id="ARBA00023295"/>
    </source>
</evidence>
<dbReference type="PRINTS" id="PR00738">
    <property type="entry name" value="GLHYDRLASE20"/>
</dbReference>
<feature type="chain" id="PRO_5045436762" description="Beta-hexosaminidase" evidence="7">
    <location>
        <begin position="25"/>
        <end position="676"/>
    </location>
</feature>
<evidence type="ECO:0000256" key="7">
    <source>
        <dbReference type="SAM" id="SignalP"/>
    </source>
</evidence>
<proteinExistence type="inferred from homology"/>
<keyword evidence="4" id="KW-0325">Glycoprotein</keyword>
<dbReference type="InterPro" id="IPR029018">
    <property type="entry name" value="Hex-like_dom2"/>
</dbReference>
<feature type="domain" description="Glycoside hydrolase family 20 catalytic" evidence="8">
    <location>
        <begin position="197"/>
        <end position="254"/>
    </location>
</feature>
<feature type="domain" description="Beta-hexosaminidase eukaryotic type N-terminal" evidence="9">
    <location>
        <begin position="39"/>
        <end position="175"/>
    </location>
</feature>
<evidence type="ECO:0000256" key="6">
    <source>
        <dbReference type="PIRNR" id="PIRNR001093"/>
    </source>
</evidence>
<name>A0ABQ9GLB5_9NEOP</name>
<evidence type="ECO:0000259" key="9">
    <source>
        <dbReference type="Pfam" id="PF14845"/>
    </source>
</evidence>
<comment type="similarity">
    <text evidence="2 6">Belongs to the glycosyl hydrolase 20 family.</text>
</comment>
<gene>
    <name evidence="10" type="ORF">PR048_026418</name>
</gene>
<dbReference type="CDD" id="cd06562">
    <property type="entry name" value="GH20_HexA_HexB-like"/>
    <property type="match status" value="1"/>
</dbReference>
<evidence type="ECO:0000256" key="3">
    <source>
        <dbReference type="ARBA" id="ARBA00022801"/>
    </source>
</evidence>
<evidence type="ECO:0000313" key="11">
    <source>
        <dbReference type="Proteomes" id="UP001159363"/>
    </source>
</evidence>
<dbReference type="Proteomes" id="UP001159363">
    <property type="component" value="Chromosome 10"/>
</dbReference>
<evidence type="ECO:0000256" key="1">
    <source>
        <dbReference type="ARBA" id="ARBA00001231"/>
    </source>
</evidence>
<dbReference type="InterPro" id="IPR015883">
    <property type="entry name" value="Glyco_hydro_20_cat"/>
</dbReference>
<dbReference type="PANTHER" id="PTHR22600:SF21">
    <property type="entry name" value="BETA-HEXOSAMINIDASE A"/>
    <property type="match status" value="1"/>
</dbReference>
<dbReference type="PANTHER" id="PTHR22600">
    <property type="entry name" value="BETA-HEXOSAMINIDASE"/>
    <property type="match status" value="1"/>
</dbReference>
<evidence type="ECO:0000256" key="4">
    <source>
        <dbReference type="ARBA" id="ARBA00023180"/>
    </source>
</evidence>
<evidence type="ECO:0000313" key="10">
    <source>
        <dbReference type="EMBL" id="KAJ8872802.1"/>
    </source>
</evidence>
<dbReference type="EMBL" id="JARBHB010000011">
    <property type="protein sequence ID" value="KAJ8872802.1"/>
    <property type="molecule type" value="Genomic_DNA"/>
</dbReference>
<keyword evidence="5 6" id="KW-0326">Glycosidase</keyword>
<reference evidence="10 11" key="1">
    <citation type="submission" date="2023-02" db="EMBL/GenBank/DDBJ databases">
        <title>LHISI_Scaffold_Assembly.</title>
        <authorList>
            <person name="Stuart O.P."/>
            <person name="Cleave R."/>
            <person name="Magrath M.J.L."/>
            <person name="Mikheyev A.S."/>
        </authorList>
    </citation>
    <scope>NUCLEOTIDE SEQUENCE [LARGE SCALE GENOMIC DNA]</scope>
    <source>
        <strain evidence="10">Daus_M_001</strain>
        <tissue evidence="10">Leg muscle</tissue>
    </source>
</reference>
<comment type="catalytic activity">
    <reaction evidence="1 6">
        <text>Hydrolysis of terminal non-reducing N-acetyl-D-hexosamine residues in N-acetyl-beta-D-hexosaminides.</text>
        <dbReference type="EC" id="3.2.1.52"/>
    </reaction>
</comment>
<keyword evidence="7" id="KW-0732">Signal</keyword>
<keyword evidence="3 6" id="KW-0378">Hydrolase</keyword>
<dbReference type="Pfam" id="PF14845">
    <property type="entry name" value="Glycohydro_20b2"/>
    <property type="match status" value="1"/>
</dbReference>
<feature type="signal peptide" evidence="7">
    <location>
        <begin position="1"/>
        <end position="24"/>
    </location>
</feature>
<organism evidence="10 11">
    <name type="scientific">Dryococelus australis</name>
    <dbReference type="NCBI Taxonomy" id="614101"/>
    <lineage>
        <taxon>Eukaryota</taxon>
        <taxon>Metazoa</taxon>
        <taxon>Ecdysozoa</taxon>
        <taxon>Arthropoda</taxon>
        <taxon>Hexapoda</taxon>
        <taxon>Insecta</taxon>
        <taxon>Pterygota</taxon>
        <taxon>Neoptera</taxon>
        <taxon>Polyneoptera</taxon>
        <taxon>Phasmatodea</taxon>
        <taxon>Verophasmatodea</taxon>
        <taxon>Anareolatae</taxon>
        <taxon>Phasmatidae</taxon>
        <taxon>Eurycanthinae</taxon>
        <taxon>Dryococelus</taxon>
    </lineage>
</organism>
<comment type="caution">
    <text evidence="10">The sequence shown here is derived from an EMBL/GenBank/DDBJ whole genome shotgun (WGS) entry which is preliminary data.</text>
</comment>
<feature type="domain" description="Glycoside hydrolase family 20 catalytic" evidence="8">
    <location>
        <begin position="323"/>
        <end position="639"/>
    </location>
</feature>
<dbReference type="EC" id="3.2.1.52" evidence="6"/>
<dbReference type="SUPFAM" id="SSF51445">
    <property type="entry name" value="(Trans)glycosidases"/>
    <property type="match status" value="1"/>
</dbReference>
<dbReference type="SUPFAM" id="SSF55545">
    <property type="entry name" value="beta-N-acetylhexosaminidase-like domain"/>
    <property type="match status" value="1"/>
</dbReference>
<evidence type="ECO:0000256" key="2">
    <source>
        <dbReference type="ARBA" id="ARBA00006285"/>
    </source>
</evidence>